<feature type="compositionally biased region" description="Basic and acidic residues" evidence="1">
    <location>
        <begin position="1"/>
        <end position="13"/>
    </location>
</feature>
<dbReference type="AlphaFoldDB" id="G2GX66"/>
<protein>
    <submittedName>
        <fullName evidence="2">Uncharacterized protein</fullName>
    </submittedName>
</protein>
<reference evidence="2 3" key="1">
    <citation type="journal article" date="2012" name="Genome Res.">
        <title>Genomic basis of endosymbiont-conferred protection against an insect parasitoid.</title>
        <authorList>
            <person name="Hansen A.K."/>
            <person name="Vorburger C."/>
            <person name="Moran N.A."/>
        </authorList>
    </citation>
    <scope>NUCLEOTIDE SEQUENCE [LARGE SCALE GENOMIC DNA]</scope>
    <source>
        <strain evidence="3">R5.15</strain>
    </source>
</reference>
<name>G2GX66_9ENTR</name>
<feature type="compositionally biased region" description="Polar residues" evidence="1">
    <location>
        <begin position="21"/>
        <end position="30"/>
    </location>
</feature>
<comment type="caution">
    <text evidence="2">The sequence shown here is derived from an EMBL/GenBank/DDBJ whole genome shotgun (WGS) entry which is preliminary data.</text>
</comment>
<organism evidence="2 3">
    <name type="scientific">Candidatus Regiella insecticola 5.15</name>
    <dbReference type="NCBI Taxonomy" id="1005043"/>
    <lineage>
        <taxon>Bacteria</taxon>
        <taxon>Pseudomonadati</taxon>
        <taxon>Pseudomonadota</taxon>
        <taxon>Gammaproteobacteria</taxon>
        <taxon>Enterobacterales</taxon>
        <taxon>Enterobacteriaceae</taxon>
        <taxon>aphid secondary symbionts</taxon>
        <taxon>Candidatus Regiella</taxon>
    </lineage>
</organism>
<evidence type="ECO:0000256" key="1">
    <source>
        <dbReference type="SAM" id="MobiDB-lite"/>
    </source>
</evidence>
<sequence>MVRGETVKPKDITPPRPKPTQGVQCSQAPTVRTDPKVKD</sequence>
<gene>
    <name evidence="2" type="ORF">Rin_00003550</name>
</gene>
<dbReference type="Proteomes" id="UP000004116">
    <property type="component" value="Unassembled WGS sequence"/>
</dbReference>
<proteinExistence type="predicted"/>
<feature type="region of interest" description="Disordered" evidence="1">
    <location>
        <begin position="1"/>
        <end position="39"/>
    </location>
</feature>
<accession>G2GX66</accession>
<evidence type="ECO:0000313" key="2">
    <source>
        <dbReference type="EMBL" id="EGY29664.1"/>
    </source>
</evidence>
<keyword evidence="3" id="KW-1185">Reference proteome</keyword>
<evidence type="ECO:0000313" key="3">
    <source>
        <dbReference type="Proteomes" id="UP000004116"/>
    </source>
</evidence>
<dbReference type="EMBL" id="AGCA01000069">
    <property type="protein sequence ID" value="EGY29664.1"/>
    <property type="molecule type" value="Genomic_DNA"/>
</dbReference>